<dbReference type="RefSeq" id="WP_157022315.1">
    <property type="nucleotide sequence ID" value="NZ_WQLV01000005.1"/>
</dbReference>
<dbReference type="EMBL" id="WQLV01000005">
    <property type="protein sequence ID" value="MVO16072.1"/>
    <property type="molecule type" value="Genomic_DNA"/>
</dbReference>
<keyword evidence="1" id="KW-0378">Hydrolase</keyword>
<dbReference type="InterPro" id="IPR036380">
    <property type="entry name" value="Isochorismatase-like_sf"/>
</dbReference>
<evidence type="ECO:0000256" key="1">
    <source>
        <dbReference type="ARBA" id="ARBA00022801"/>
    </source>
</evidence>
<name>A0A6L6WK07_9RHOB</name>
<comment type="caution">
    <text evidence="3">The sequence shown here is derived from an EMBL/GenBank/DDBJ whole genome shotgun (WGS) entry which is preliminary data.</text>
</comment>
<dbReference type="SUPFAM" id="SSF52499">
    <property type="entry name" value="Isochorismatase-like hydrolases"/>
    <property type="match status" value="1"/>
</dbReference>
<evidence type="ECO:0000313" key="4">
    <source>
        <dbReference type="Proteomes" id="UP000478892"/>
    </source>
</evidence>
<dbReference type="GO" id="GO:0016787">
    <property type="term" value="F:hydrolase activity"/>
    <property type="evidence" value="ECO:0007669"/>
    <property type="project" value="UniProtKB-KW"/>
</dbReference>
<dbReference type="Gene3D" id="3.40.50.850">
    <property type="entry name" value="Isochorismatase-like"/>
    <property type="match status" value="1"/>
</dbReference>
<keyword evidence="4" id="KW-1185">Reference proteome</keyword>
<dbReference type="PANTHER" id="PTHR43540">
    <property type="entry name" value="PEROXYUREIDOACRYLATE/UREIDOACRYLATE AMIDOHYDROLASE-RELATED"/>
    <property type="match status" value="1"/>
</dbReference>
<gene>
    <name evidence="3" type="ORF">GO984_09635</name>
</gene>
<dbReference type="InterPro" id="IPR000868">
    <property type="entry name" value="Isochorismatase-like_dom"/>
</dbReference>
<evidence type="ECO:0000313" key="3">
    <source>
        <dbReference type="EMBL" id="MVO16072.1"/>
    </source>
</evidence>
<dbReference type="InterPro" id="IPR050272">
    <property type="entry name" value="Isochorismatase-like_hydrls"/>
</dbReference>
<organism evidence="3 4">
    <name type="scientific">Parasedimentitalea huanghaiensis</name>
    <dbReference type="NCBI Taxonomy" id="2682100"/>
    <lineage>
        <taxon>Bacteria</taxon>
        <taxon>Pseudomonadati</taxon>
        <taxon>Pseudomonadota</taxon>
        <taxon>Alphaproteobacteria</taxon>
        <taxon>Rhodobacterales</taxon>
        <taxon>Paracoccaceae</taxon>
        <taxon>Parasedimentitalea</taxon>
    </lineage>
</organism>
<sequence length="188" mass="19949">MDQTTALLIVDMQMEMTFRTEAGRPRATPQAEDRVTDLVAGFRSAGLPVLHVHHDAPQPESPFRRDAPGGAPMPCAAPMGDEPVFWKTGSSGFVDTGLEDHLRKNGITRLVIVGGVAAFCVNSTARSAANLGFEVLVPEDALIAFALPSRHGGDIDADVALEVILSALHAGFGKVLPTQEVLDQLPTD</sequence>
<dbReference type="Proteomes" id="UP000478892">
    <property type="component" value="Unassembled WGS sequence"/>
</dbReference>
<feature type="domain" description="Isochorismatase-like" evidence="2">
    <location>
        <begin position="5"/>
        <end position="146"/>
    </location>
</feature>
<proteinExistence type="predicted"/>
<accession>A0A6L6WK07</accession>
<reference evidence="3 4" key="1">
    <citation type="submission" date="2019-12" db="EMBL/GenBank/DDBJ databases">
        <authorList>
            <person name="Zhang Y.-J."/>
        </authorList>
    </citation>
    <scope>NUCLEOTIDE SEQUENCE [LARGE SCALE GENOMIC DNA]</scope>
    <source>
        <strain evidence="3 4">CY05</strain>
    </source>
</reference>
<dbReference type="PANTHER" id="PTHR43540:SF1">
    <property type="entry name" value="ISOCHORISMATASE HYDROLASE"/>
    <property type="match status" value="1"/>
</dbReference>
<dbReference type="AlphaFoldDB" id="A0A6L6WK07"/>
<evidence type="ECO:0000259" key="2">
    <source>
        <dbReference type="Pfam" id="PF00857"/>
    </source>
</evidence>
<protein>
    <submittedName>
        <fullName evidence="3">Isochorismatase family protein</fullName>
    </submittedName>
</protein>
<dbReference type="Pfam" id="PF00857">
    <property type="entry name" value="Isochorismatase"/>
    <property type="match status" value="1"/>
</dbReference>